<proteinExistence type="predicted"/>
<dbReference type="OrthoDB" id="3743969at2"/>
<dbReference type="InterPro" id="IPR041916">
    <property type="entry name" value="Anti_sigma_zinc_sf"/>
</dbReference>
<sequence length="290" mass="29399">MIGPFGHLGPLASGLVDDTLAPEERRRALEHLEHCADCDRLVAEQRRQRRLTATLGQVSVPTGLADRLLALGAAEGAGAAGGASVAPWSQTPDARRRSAGRFVLVSAASVVGLGVVASGVLYGIGAPRVRTPEAIAQAAVSVDATSAVALSGATDSSADPGAAWPAGFSAPANLSASALTVTGTTASDTDAGDIVQVELDVDGETVTLLESHGTLDVDAGSVSRSVRVGDVEAHRVGQWWVAQAGTDVVAVRGSDDACLTVLRSFSTSTPTFPAAVLDRMGAGWRVVTGD</sequence>
<dbReference type="EMBL" id="VENP01000043">
    <property type="protein sequence ID" value="TNU73490.1"/>
    <property type="molecule type" value="Genomic_DNA"/>
</dbReference>
<comment type="caution">
    <text evidence="5">The sequence shown here is derived from an EMBL/GenBank/DDBJ whole genome shotgun (WGS) entry which is preliminary data.</text>
</comment>
<evidence type="ECO:0000313" key="5">
    <source>
        <dbReference type="EMBL" id="TNU73490.1"/>
    </source>
</evidence>
<dbReference type="Gene3D" id="1.10.10.1320">
    <property type="entry name" value="Anti-sigma factor, zinc-finger domain"/>
    <property type="match status" value="1"/>
</dbReference>
<dbReference type="Proteomes" id="UP000313849">
    <property type="component" value="Unassembled WGS sequence"/>
</dbReference>
<feature type="transmembrane region" description="Helical" evidence="3">
    <location>
        <begin position="102"/>
        <end position="124"/>
    </location>
</feature>
<feature type="domain" description="Putative zinc-finger" evidence="4">
    <location>
        <begin position="12"/>
        <end position="38"/>
    </location>
</feature>
<evidence type="ECO:0000256" key="1">
    <source>
        <dbReference type="ARBA" id="ARBA00023015"/>
    </source>
</evidence>
<keyword evidence="3" id="KW-0812">Transmembrane</keyword>
<dbReference type="AlphaFoldDB" id="A0A5C5B9G9"/>
<keyword evidence="3" id="KW-0472">Membrane</keyword>
<evidence type="ECO:0000256" key="3">
    <source>
        <dbReference type="SAM" id="Phobius"/>
    </source>
</evidence>
<protein>
    <submittedName>
        <fullName evidence="5">Zf-HC2 domain-containing protein</fullName>
    </submittedName>
</protein>
<name>A0A5C5B9G9_9MICO</name>
<keyword evidence="6" id="KW-1185">Reference proteome</keyword>
<dbReference type="Pfam" id="PF13490">
    <property type="entry name" value="zf-HC2"/>
    <property type="match status" value="1"/>
</dbReference>
<evidence type="ECO:0000256" key="2">
    <source>
        <dbReference type="ARBA" id="ARBA00023163"/>
    </source>
</evidence>
<gene>
    <name evidence="5" type="ORF">FH969_10995</name>
</gene>
<keyword evidence="1" id="KW-0805">Transcription regulation</keyword>
<accession>A0A5C5B9G9</accession>
<keyword evidence="3" id="KW-1133">Transmembrane helix</keyword>
<keyword evidence="2" id="KW-0804">Transcription</keyword>
<evidence type="ECO:0000259" key="4">
    <source>
        <dbReference type="Pfam" id="PF13490"/>
    </source>
</evidence>
<reference evidence="5 6" key="1">
    <citation type="submission" date="2019-06" db="EMBL/GenBank/DDBJ databases">
        <title>Draft genome sequence of Miniimonas arenae KCTC 19750T isolated from sea sand.</title>
        <authorList>
            <person name="Park S.-J."/>
        </authorList>
    </citation>
    <scope>NUCLEOTIDE SEQUENCE [LARGE SCALE GENOMIC DNA]</scope>
    <source>
        <strain evidence="5 6">KCTC 19750</strain>
    </source>
</reference>
<evidence type="ECO:0000313" key="6">
    <source>
        <dbReference type="Proteomes" id="UP000313849"/>
    </source>
</evidence>
<dbReference type="RefSeq" id="WP_139987261.1">
    <property type="nucleotide sequence ID" value="NZ_VENP01000043.1"/>
</dbReference>
<dbReference type="InterPro" id="IPR027383">
    <property type="entry name" value="Znf_put"/>
</dbReference>
<organism evidence="5 6">
    <name type="scientific">Miniimonas arenae</name>
    <dbReference type="NCBI Taxonomy" id="676201"/>
    <lineage>
        <taxon>Bacteria</taxon>
        <taxon>Bacillati</taxon>
        <taxon>Actinomycetota</taxon>
        <taxon>Actinomycetes</taxon>
        <taxon>Micrococcales</taxon>
        <taxon>Beutenbergiaceae</taxon>
        <taxon>Miniimonas</taxon>
    </lineage>
</organism>